<dbReference type="OrthoDB" id="248320at2759"/>
<dbReference type="PANTHER" id="PTHR21099:SF2">
    <property type="entry name" value="SI:CH211-113E8.11"/>
    <property type="match status" value="1"/>
</dbReference>
<feature type="region of interest" description="Disordered" evidence="5">
    <location>
        <begin position="487"/>
        <end position="761"/>
    </location>
</feature>
<comment type="subcellular location">
    <subcellularLocation>
        <location evidence="1">Nucleus</location>
    </subcellularLocation>
</comment>
<feature type="compositionally biased region" description="Polar residues" evidence="5">
    <location>
        <begin position="1753"/>
        <end position="1776"/>
    </location>
</feature>
<dbReference type="SUPFAM" id="SSF117289">
    <property type="entry name" value="Nucleoporin domain"/>
    <property type="match status" value="1"/>
</dbReference>
<feature type="compositionally biased region" description="Low complexity" evidence="5">
    <location>
        <begin position="1416"/>
        <end position="1429"/>
    </location>
</feature>
<proteinExistence type="predicted"/>
<feature type="compositionally biased region" description="Polar residues" evidence="5">
    <location>
        <begin position="860"/>
        <end position="873"/>
    </location>
</feature>
<feature type="compositionally biased region" description="Low complexity" evidence="5">
    <location>
        <begin position="895"/>
        <end position="908"/>
    </location>
</feature>
<feature type="domain" description="Nucleoporin Nup159/Nup146 N-terminal" evidence="6">
    <location>
        <begin position="91"/>
        <end position="458"/>
    </location>
</feature>
<feature type="compositionally biased region" description="Polar residues" evidence="5">
    <location>
        <begin position="975"/>
        <end position="995"/>
    </location>
</feature>
<protein>
    <recommendedName>
        <fullName evidence="6">Nucleoporin Nup159/Nup146 N-terminal domain-containing protein</fullName>
    </recommendedName>
</protein>
<evidence type="ECO:0000256" key="5">
    <source>
        <dbReference type="SAM" id="MobiDB-lite"/>
    </source>
</evidence>
<dbReference type="GeneID" id="93584344"/>
<dbReference type="PANTHER" id="PTHR21099">
    <property type="entry name" value="RAD201"/>
    <property type="match status" value="1"/>
</dbReference>
<dbReference type="Proteomes" id="UP000283090">
    <property type="component" value="Unassembled WGS sequence"/>
</dbReference>
<dbReference type="GO" id="GO:0005634">
    <property type="term" value="C:nucleus"/>
    <property type="evidence" value="ECO:0007669"/>
    <property type="project" value="UniProtKB-SubCell"/>
</dbReference>
<feature type="compositionally biased region" description="Polar residues" evidence="5">
    <location>
        <begin position="789"/>
        <end position="799"/>
    </location>
</feature>
<reference evidence="7 8" key="1">
    <citation type="submission" date="2019-01" db="EMBL/GenBank/DDBJ databases">
        <title>Intercellular communication is required for trap formation in the nematode-trapping fungus Duddingtonia flagrans.</title>
        <authorList>
            <person name="Youssar L."/>
            <person name="Wernet V."/>
            <person name="Hensel N."/>
            <person name="Hildebrandt H.-G."/>
            <person name="Fischer R."/>
        </authorList>
    </citation>
    <scope>NUCLEOTIDE SEQUENCE [LARGE SCALE GENOMIC DNA]</scope>
    <source>
        <strain evidence="7 8">CBS H-5679</strain>
    </source>
</reference>
<evidence type="ECO:0000256" key="3">
    <source>
        <dbReference type="ARBA" id="ARBA00023242"/>
    </source>
</evidence>
<feature type="compositionally biased region" description="Low complexity" evidence="5">
    <location>
        <begin position="654"/>
        <end position="682"/>
    </location>
</feature>
<feature type="compositionally biased region" description="Polar residues" evidence="5">
    <location>
        <begin position="502"/>
        <end position="515"/>
    </location>
</feature>
<dbReference type="RefSeq" id="XP_067493369.1">
    <property type="nucleotide sequence ID" value="XM_067630757.1"/>
</dbReference>
<organism evidence="7 8">
    <name type="scientific">Arthrobotrys flagrans</name>
    <name type="common">Nematode-trapping fungus</name>
    <name type="synonym">Trichothecium flagrans</name>
    <dbReference type="NCBI Taxonomy" id="97331"/>
    <lineage>
        <taxon>Eukaryota</taxon>
        <taxon>Fungi</taxon>
        <taxon>Dikarya</taxon>
        <taxon>Ascomycota</taxon>
        <taxon>Pezizomycotina</taxon>
        <taxon>Orbiliomycetes</taxon>
        <taxon>Orbiliales</taxon>
        <taxon>Orbiliaceae</taxon>
        <taxon>Arthrobotrys</taxon>
    </lineage>
</organism>
<feature type="compositionally biased region" description="Polar residues" evidence="5">
    <location>
        <begin position="542"/>
        <end position="627"/>
    </location>
</feature>
<comment type="caution">
    <text evidence="7">The sequence shown here is derived from an EMBL/GenBank/DDBJ whole genome shotgun (WGS) entry which is preliminary data.</text>
</comment>
<feature type="compositionally biased region" description="Low complexity" evidence="5">
    <location>
        <begin position="488"/>
        <end position="501"/>
    </location>
</feature>
<feature type="compositionally biased region" description="Polar residues" evidence="5">
    <location>
        <begin position="1217"/>
        <end position="1236"/>
    </location>
</feature>
<keyword evidence="8" id="KW-1185">Reference proteome</keyword>
<feature type="coiled-coil region" evidence="4">
    <location>
        <begin position="1472"/>
        <end position="1509"/>
    </location>
</feature>
<evidence type="ECO:0000256" key="4">
    <source>
        <dbReference type="SAM" id="Coils"/>
    </source>
</evidence>
<keyword evidence="2" id="KW-0813">Transport</keyword>
<feature type="compositionally biased region" description="Acidic residues" evidence="5">
    <location>
        <begin position="1341"/>
        <end position="1357"/>
    </location>
</feature>
<feature type="compositionally biased region" description="Polar residues" evidence="5">
    <location>
        <begin position="832"/>
        <end position="844"/>
    </location>
</feature>
<dbReference type="VEuPathDB" id="FungiDB:DFL_002033"/>
<dbReference type="EMBL" id="SAEB01000003">
    <property type="protein sequence ID" value="RVD87825.1"/>
    <property type="molecule type" value="Genomic_DNA"/>
</dbReference>
<feature type="region of interest" description="Disordered" evidence="5">
    <location>
        <begin position="781"/>
        <end position="815"/>
    </location>
</feature>
<dbReference type="Gene3D" id="2.130.10.10">
    <property type="entry name" value="YVTN repeat-like/Quinoprotein amine dehydrogenase"/>
    <property type="match status" value="1"/>
</dbReference>
<feature type="region of interest" description="Disordered" evidence="5">
    <location>
        <begin position="829"/>
        <end position="1429"/>
    </location>
</feature>
<keyword evidence="3" id="KW-0539">Nucleus</keyword>
<feature type="compositionally biased region" description="Low complexity" evidence="5">
    <location>
        <begin position="744"/>
        <end position="761"/>
    </location>
</feature>
<evidence type="ECO:0000256" key="2">
    <source>
        <dbReference type="ARBA" id="ARBA00022448"/>
    </source>
</evidence>
<dbReference type="InterPro" id="IPR015943">
    <property type="entry name" value="WD40/YVTN_repeat-like_dom_sf"/>
</dbReference>
<sequence>MSFGQPSAFGVLNNSQSAPNNAFSRSNSIAQSAPNAAFSRSGSIAAPQGPAEVVMGDEVQESESDLIGYVALAGELRVKVFDGQYPESDLPIHSSQLLAISQKRQLFAAGGPQGVVVALTSTMRAAFKNTSAANGNTLPFQPECIIPMSLRLSHIAFTSDGTYLLLAAQLGGIAVYLVDDILSKGNDVQPQSQINTGPLLEMKPIPTITDSEKVCIVVGSGWGQGGNVGIIDLKTAKVQENLKTGVTTVSWSPKGKQIICGGSLGGLAWIRPADGAEADAVEGVPNYPNHFVSSIFWIESTIIFVILTPKPQPGQPHDNESIHFVLMREPQTRKHTFYRVNDMTPPFGMVSRPTYHSFIHLKAWSPNMKDCLVLSNTCSTDIGTVVRLNNTPFTPTSIMSDGRRATLPLTADGVDATPIGFSLDLTATNAERVSNPFPNVEQSATSLPCMWILTNDGMVSAYWVVYSDAVKIDNSSAAYPELLAYENQQPPQTPQRTTGPTFGQSGFGQSQTSAFGTPKPAFGQPSTPTSTFGQPSKPLAFGQTSAPTSAFGQTSQPTSAFGQPSTGTSAFGQPSQPSSAFGQPSQPTSGFGQRSQPASAFGQSSTPQPVFGQSSAPQSAFGQTPTPFGQAAVKPAFGQPAFGSTSTLGRPGMTAGAFGSSTGSTFGSGSAFGAQSGTSAFGQKPAAPAFGSTSTLGSTAPAFGSPTPLGSTAPAFGSTTGLGQPRPAFGQSAFGSSGSGTGFGQTSQLGSKLSAFGSSTTASTGGFAKFSGGGGFGTGNANASASPAFLQQSGSSNPFASKEPDTFGTLKNNAPVSAFGSGGQSGFAVSSTFGSTATPDTSKPSGAGTGTGAFGAFGNSLGSALSQPAASTNVKDDEMADSDDEVEQPREAFGQSSQSSAEPSKPSAFGSGLFGSTLNKEQPKGAFGLPNKPTALAPAFGTPESKPSAPVSAFGPTSPVKSSGQVGTGLFGSALQRSTSGAQPVSAFGSTTGPSVSKPALAFGTTPTSPPAKIASAFSAATTSTTSAFSKPAAPSSAFATSASSPTKPTVSAFGQKSTPPASSPKKADVENEVGAAATKGLPGEDSDEDTDHSPQEPEAAPLPPDFAPTAEKSKPVVPEDAPLPPDFSSTKAGAIDSSPIKAPLPESAPRTPVLPSIPPTPAEPAEKPVESIPIVKGKSPLKSDILGSASPSQPLASTSKPTKATNPMANRRGSKPTATISTKPTLSGRTLSQKAGATAKGAKLVAKDHDEDDSGSTMLGSFFPGSSAKTVGPQKDGESVLTLGTSTKSIGAGFSFGESKLDHVSDDSEEDDDDTSDAGSDENINPAGPESGEHSGQSSELEDGSWVETGDTEDEGSPAQPPVPAKDVKTAPRRDILSRITSPPTVKTLAGTPKHTLATTSKAGDMSRILNKAPLKSPESSKATSSLASALSPISAKLQQQEAADREQLLNKQNQMDLERDQRRLDMYERHQLALRELEQLKALRELQREEDDRLGKLEENMKAREDEFREKLKSPYDPCPVLSLFIPYRESDNLTHFKGQDAVIEQLVIDLGRRTDNFGLNMRNLEAFIVYHRKSDHFTLDDSRPVEEIRITAAPDVSLMARDLIEKVHDLEKTFDLATLKTDVTSLIHDVDYLVARASDIPNILLLHTHPELRAHIRRRPLSAQQRMQQANLRRKVPIIRRKFKRVEDAFRILQAHVATLNKNQRANYGDLRPPTIEQVHETVARLTEVAKEKAERVDKLEDSLRKMRLSSASPAMSRGTTPSFRAGSISFSMSGRDFERGGTPGWSKSTRKSRESVLATPPRNMPGPDKLDYYETTIDSPISRFSYGRQAHQKPVKSISGTFGLIEEELGDNEYFNDQNPSSSMGVPIATSYDRGMAELRKEILTTPKKGDVTGELPNTPASRQVNRLLKDEVEEMTGGRGRKAWIDVDDYLEDRKLKREVGKRMTKVIRKIGVKTTRVELA</sequence>
<evidence type="ECO:0000256" key="1">
    <source>
        <dbReference type="ARBA" id="ARBA00004123"/>
    </source>
</evidence>
<accession>A0A437A9C7</accession>
<dbReference type="STRING" id="97331.A0A437A9C7"/>
<dbReference type="Pfam" id="PF16755">
    <property type="entry name" value="Beta-prop_NUP159_NUP214"/>
    <property type="match status" value="1"/>
</dbReference>
<name>A0A437A9C7_ARTFL</name>
<feature type="compositionally biased region" description="Low complexity" evidence="5">
    <location>
        <begin position="1011"/>
        <end position="1053"/>
    </location>
</feature>
<feature type="compositionally biased region" description="Polar residues" evidence="5">
    <location>
        <begin position="1190"/>
        <end position="1209"/>
    </location>
</feature>
<feature type="region of interest" description="Disordered" evidence="5">
    <location>
        <begin position="1751"/>
        <end position="1814"/>
    </location>
</feature>
<feature type="compositionally biased region" description="Acidic residues" evidence="5">
    <location>
        <begin position="1308"/>
        <end position="1321"/>
    </location>
</feature>
<dbReference type="InterPro" id="IPR039462">
    <property type="entry name" value="Nup159/Nup146_N"/>
</dbReference>
<keyword evidence="4" id="KW-0175">Coiled coil</keyword>
<evidence type="ECO:0000313" key="8">
    <source>
        <dbReference type="Proteomes" id="UP000283090"/>
    </source>
</evidence>
<gene>
    <name evidence="7" type="ORF">DFL_002033</name>
</gene>
<feature type="compositionally biased region" description="Basic and acidic residues" evidence="5">
    <location>
        <begin position="1367"/>
        <end position="1378"/>
    </location>
</feature>
<evidence type="ECO:0000259" key="6">
    <source>
        <dbReference type="Pfam" id="PF16755"/>
    </source>
</evidence>
<evidence type="ECO:0000313" key="7">
    <source>
        <dbReference type="EMBL" id="RVD87825.1"/>
    </source>
</evidence>
<feature type="compositionally biased region" description="Polar residues" evidence="5">
    <location>
        <begin position="524"/>
        <end position="534"/>
    </location>
</feature>